<comment type="caution">
    <text evidence="3">The sequence shown here is derived from an EMBL/GenBank/DDBJ whole genome shotgun (WGS) entry which is preliminary data.</text>
</comment>
<protein>
    <recommendedName>
        <fullName evidence="2">SecDF P1 head subdomain domain-containing protein</fullName>
    </recommendedName>
</protein>
<dbReference type="Gene3D" id="3.30.1360.200">
    <property type="match status" value="1"/>
</dbReference>
<sequence>MKETPARPRRRTRWIIAILVIAAVVGAGVAIAVLNRPGAADEPPFTLATPLSFRPVLEAKDGPSCASSDLSTEGGSVCYRLGEGMTVRQARQMRAKKLPDSGQWVVVITLLPADGAAFGELSGRVAGQPFPRDQLAMVVDGVVESAPTVTEAITDGVVQISGVGFTQQETTDFVRRFKP</sequence>
<reference evidence="3 4" key="1">
    <citation type="submission" date="2021-01" db="EMBL/GenBank/DDBJ databases">
        <title>Whole genome shotgun sequence of Planobispora siamensis NBRC 107568.</title>
        <authorList>
            <person name="Komaki H."/>
            <person name="Tamura T."/>
        </authorList>
    </citation>
    <scope>NUCLEOTIDE SEQUENCE [LARGE SCALE GENOMIC DNA]</scope>
    <source>
        <strain evidence="3 4">NBRC 107568</strain>
    </source>
</reference>
<evidence type="ECO:0000259" key="2">
    <source>
        <dbReference type="Pfam" id="PF22599"/>
    </source>
</evidence>
<organism evidence="3 4">
    <name type="scientific">Planobispora siamensis</name>
    <dbReference type="NCBI Taxonomy" id="936338"/>
    <lineage>
        <taxon>Bacteria</taxon>
        <taxon>Bacillati</taxon>
        <taxon>Actinomycetota</taxon>
        <taxon>Actinomycetes</taxon>
        <taxon>Streptosporangiales</taxon>
        <taxon>Streptosporangiaceae</taxon>
        <taxon>Planobispora</taxon>
    </lineage>
</organism>
<keyword evidence="4" id="KW-1185">Reference proteome</keyword>
<dbReference type="Proteomes" id="UP000619788">
    <property type="component" value="Unassembled WGS sequence"/>
</dbReference>
<keyword evidence="1" id="KW-0812">Transmembrane</keyword>
<feature type="transmembrane region" description="Helical" evidence="1">
    <location>
        <begin position="12"/>
        <end position="34"/>
    </location>
</feature>
<keyword evidence="1" id="KW-1133">Transmembrane helix</keyword>
<dbReference type="AlphaFoldDB" id="A0A8J3SS22"/>
<evidence type="ECO:0000256" key="1">
    <source>
        <dbReference type="SAM" id="Phobius"/>
    </source>
</evidence>
<evidence type="ECO:0000313" key="4">
    <source>
        <dbReference type="Proteomes" id="UP000619788"/>
    </source>
</evidence>
<dbReference type="InterPro" id="IPR054384">
    <property type="entry name" value="SecDF_P1_head"/>
</dbReference>
<proteinExistence type="predicted"/>
<name>A0A8J3SS22_9ACTN</name>
<keyword evidence="1" id="KW-0472">Membrane</keyword>
<evidence type="ECO:0000313" key="3">
    <source>
        <dbReference type="EMBL" id="GIH97675.1"/>
    </source>
</evidence>
<feature type="domain" description="SecDF P1 head subdomain" evidence="2">
    <location>
        <begin position="93"/>
        <end position="172"/>
    </location>
</feature>
<dbReference type="RefSeq" id="WP_204069663.1">
    <property type="nucleotide sequence ID" value="NZ_BOOJ01000093.1"/>
</dbReference>
<dbReference type="EMBL" id="BOOJ01000093">
    <property type="protein sequence ID" value="GIH97675.1"/>
    <property type="molecule type" value="Genomic_DNA"/>
</dbReference>
<accession>A0A8J3SS22</accession>
<dbReference type="Pfam" id="PF22599">
    <property type="entry name" value="SecDF_P1_head"/>
    <property type="match status" value="1"/>
</dbReference>
<gene>
    <name evidence="3" type="ORF">Psi01_83050</name>
</gene>